<dbReference type="Proteomes" id="UP000225379">
    <property type="component" value="Unassembled WGS sequence"/>
</dbReference>
<comment type="caution">
    <text evidence="2">The sequence shown here is derived from an EMBL/GenBank/DDBJ whole genome shotgun (WGS) entry which is preliminary data.</text>
</comment>
<dbReference type="Pfam" id="PF18812">
    <property type="entry name" value="PBECR3"/>
    <property type="match status" value="1"/>
</dbReference>
<gene>
    <name evidence="2" type="ORF">CRT60_08140</name>
</gene>
<organism evidence="2 3">
    <name type="scientific">Azospirillum palustre</name>
    <dbReference type="NCBI Taxonomy" id="2044885"/>
    <lineage>
        <taxon>Bacteria</taxon>
        <taxon>Pseudomonadati</taxon>
        <taxon>Pseudomonadota</taxon>
        <taxon>Alphaproteobacteria</taxon>
        <taxon>Rhodospirillales</taxon>
        <taxon>Azospirillaceae</taxon>
        <taxon>Azospirillum</taxon>
    </lineage>
</organism>
<proteinExistence type="predicted"/>
<dbReference type="AlphaFoldDB" id="A0A2B8BJ75"/>
<evidence type="ECO:0000313" key="3">
    <source>
        <dbReference type="Proteomes" id="UP000225379"/>
    </source>
</evidence>
<dbReference type="InterPro" id="IPR041301">
    <property type="entry name" value="PBECR3"/>
</dbReference>
<reference evidence="3" key="1">
    <citation type="submission" date="2017-10" db="EMBL/GenBank/DDBJ databases">
        <authorList>
            <person name="Kravchenko I.K."/>
            <person name="Grouzdev D.S."/>
        </authorList>
    </citation>
    <scope>NUCLEOTIDE SEQUENCE [LARGE SCALE GENOMIC DNA]</scope>
    <source>
        <strain evidence="3">B2</strain>
    </source>
</reference>
<feature type="domain" description="Phage-Barnase-EndoU-ColicinE5/D-RelE like nuclease 3" evidence="1">
    <location>
        <begin position="78"/>
        <end position="186"/>
    </location>
</feature>
<dbReference type="EMBL" id="PDKW01000039">
    <property type="protein sequence ID" value="PGH57925.1"/>
    <property type="molecule type" value="Genomic_DNA"/>
</dbReference>
<evidence type="ECO:0000259" key="1">
    <source>
        <dbReference type="Pfam" id="PF18812"/>
    </source>
</evidence>
<protein>
    <recommendedName>
        <fullName evidence="1">Phage-Barnase-EndoU-ColicinE5/D-RelE like nuclease 3 domain-containing protein</fullName>
    </recommendedName>
</protein>
<name>A0A2B8BJ75_9PROT</name>
<accession>A0A2B8BJ75</accession>
<sequence>MLALCWGGIALQRAESGCEDGIESVMPNVAFAPDGESGSSGPSRHFKNESHQMKRFVNQHLKSLERIETHEIGLLQNAPRVRAATGLELRQFCVVVENTALKHALKQHGNASQEARRGQAAITEDDFCLIPEIIQDGSPSKGDGSKRGVSTVLFIKLINGIEYTVVADVRPNIRQLAFKTMMKRRQKSA</sequence>
<dbReference type="OrthoDB" id="9813502at2"/>
<evidence type="ECO:0000313" key="2">
    <source>
        <dbReference type="EMBL" id="PGH57925.1"/>
    </source>
</evidence>
<keyword evidence="3" id="KW-1185">Reference proteome</keyword>